<feature type="domain" description="N-acetyltransferase" evidence="2">
    <location>
        <begin position="30"/>
        <end position="184"/>
    </location>
</feature>
<evidence type="ECO:0000313" key="3">
    <source>
        <dbReference type="EMBL" id="MFH8546521.1"/>
    </source>
</evidence>
<feature type="region of interest" description="Disordered" evidence="1">
    <location>
        <begin position="1"/>
        <end position="22"/>
    </location>
</feature>
<gene>
    <name evidence="3" type="ORF">ACH4F9_16095</name>
</gene>
<accession>A0ABW7QNF3</accession>
<dbReference type="Proteomes" id="UP001610818">
    <property type="component" value="Unassembled WGS sequence"/>
</dbReference>
<dbReference type="EC" id="2.3.-.-" evidence="3"/>
<proteinExistence type="predicted"/>
<dbReference type="RefSeq" id="WP_397712157.1">
    <property type="nucleotide sequence ID" value="NZ_JBIRGN010000003.1"/>
</dbReference>
<name>A0ABW7QNF3_9ACTN</name>
<dbReference type="Pfam" id="PF00583">
    <property type="entry name" value="Acetyltransf_1"/>
    <property type="match status" value="1"/>
</dbReference>
<dbReference type="CDD" id="cd04301">
    <property type="entry name" value="NAT_SF"/>
    <property type="match status" value="1"/>
</dbReference>
<evidence type="ECO:0000256" key="1">
    <source>
        <dbReference type="SAM" id="MobiDB-lite"/>
    </source>
</evidence>
<dbReference type="InterPro" id="IPR016181">
    <property type="entry name" value="Acyl_CoA_acyltransferase"/>
</dbReference>
<comment type="caution">
    <text evidence="3">The sequence shown here is derived from an EMBL/GenBank/DDBJ whole genome shotgun (WGS) entry which is preliminary data.</text>
</comment>
<evidence type="ECO:0000259" key="2">
    <source>
        <dbReference type="PROSITE" id="PS51186"/>
    </source>
</evidence>
<sequence length="184" mass="20612">MTRRTGDHEDHEDRLDHGNCDNDGDHADRALVRQATQDDIAELVRLRALLFGNLGGEYFRPSSGNDEWRHALAVVLKEQAATGGMRILVVDGERGLAACAVGSVEQRLPGPHLRNGRVGLVIGVVTDPAYRRRGYSRSLMRGLLGWFREREVARVDLYASPEGEPLYRDLGFTDHPDPALYWRP</sequence>
<dbReference type="InterPro" id="IPR000182">
    <property type="entry name" value="GNAT_dom"/>
</dbReference>
<protein>
    <submittedName>
        <fullName evidence="3">GNAT family N-acetyltransferase</fullName>
        <ecNumber evidence="3">2.3.-.-</ecNumber>
    </submittedName>
</protein>
<dbReference type="GO" id="GO:0016746">
    <property type="term" value="F:acyltransferase activity"/>
    <property type="evidence" value="ECO:0007669"/>
    <property type="project" value="UniProtKB-KW"/>
</dbReference>
<organism evidence="3 4">
    <name type="scientific">Streptomyces longisporoflavus</name>
    <dbReference type="NCBI Taxonomy" id="28044"/>
    <lineage>
        <taxon>Bacteria</taxon>
        <taxon>Bacillati</taxon>
        <taxon>Actinomycetota</taxon>
        <taxon>Actinomycetes</taxon>
        <taxon>Kitasatosporales</taxon>
        <taxon>Streptomycetaceae</taxon>
        <taxon>Streptomyces</taxon>
    </lineage>
</organism>
<dbReference type="EMBL" id="JBIRGQ010000003">
    <property type="protein sequence ID" value="MFH8546521.1"/>
    <property type="molecule type" value="Genomic_DNA"/>
</dbReference>
<evidence type="ECO:0000313" key="4">
    <source>
        <dbReference type="Proteomes" id="UP001610818"/>
    </source>
</evidence>
<keyword evidence="4" id="KW-1185">Reference proteome</keyword>
<reference evidence="3 4" key="1">
    <citation type="submission" date="2024-10" db="EMBL/GenBank/DDBJ databases">
        <title>The Natural Products Discovery Center: Release of the First 8490 Sequenced Strains for Exploring Actinobacteria Biosynthetic Diversity.</title>
        <authorList>
            <person name="Kalkreuter E."/>
            <person name="Kautsar S.A."/>
            <person name="Yang D."/>
            <person name="Bader C.D."/>
            <person name="Teijaro C.N."/>
            <person name="Fluegel L."/>
            <person name="Davis C.M."/>
            <person name="Simpson J.R."/>
            <person name="Lauterbach L."/>
            <person name="Steele A.D."/>
            <person name="Gui C."/>
            <person name="Meng S."/>
            <person name="Li G."/>
            <person name="Viehrig K."/>
            <person name="Ye F."/>
            <person name="Su P."/>
            <person name="Kiefer A.F."/>
            <person name="Nichols A."/>
            <person name="Cepeda A.J."/>
            <person name="Yan W."/>
            <person name="Fan B."/>
            <person name="Jiang Y."/>
            <person name="Adhikari A."/>
            <person name="Zheng C.-J."/>
            <person name="Schuster L."/>
            <person name="Cowan T.M."/>
            <person name="Smanski M.J."/>
            <person name="Chevrette M.G."/>
            <person name="De Carvalho L.P.S."/>
            <person name="Shen B."/>
        </authorList>
    </citation>
    <scope>NUCLEOTIDE SEQUENCE [LARGE SCALE GENOMIC DNA]</scope>
    <source>
        <strain evidence="3 4">NPDC017990</strain>
    </source>
</reference>
<keyword evidence="3" id="KW-0808">Transferase</keyword>
<dbReference type="PROSITE" id="PS51186">
    <property type="entry name" value="GNAT"/>
    <property type="match status" value="1"/>
</dbReference>
<dbReference type="SUPFAM" id="SSF55729">
    <property type="entry name" value="Acyl-CoA N-acyltransferases (Nat)"/>
    <property type="match status" value="1"/>
</dbReference>
<keyword evidence="3" id="KW-0012">Acyltransferase</keyword>
<dbReference type="Gene3D" id="3.40.630.30">
    <property type="match status" value="1"/>
</dbReference>